<gene>
    <name evidence="3" type="ORF">IXB28_12765</name>
</gene>
<organism evidence="3 4">
    <name type="scientific">Leptothoe kymatousa TAU-MAC 1615</name>
    <dbReference type="NCBI Taxonomy" id="2364775"/>
    <lineage>
        <taxon>Bacteria</taxon>
        <taxon>Bacillati</taxon>
        <taxon>Cyanobacteriota</taxon>
        <taxon>Cyanophyceae</taxon>
        <taxon>Nodosilineales</taxon>
        <taxon>Cymatolegaceae</taxon>
        <taxon>Leptothoe</taxon>
        <taxon>Leptothoe kymatousa</taxon>
    </lineage>
</organism>
<comment type="caution">
    <text evidence="3">The sequence shown here is derived from an EMBL/GenBank/DDBJ whole genome shotgun (WGS) entry which is preliminary data.</text>
</comment>
<evidence type="ECO:0000256" key="1">
    <source>
        <dbReference type="ARBA" id="ARBA00022676"/>
    </source>
</evidence>
<dbReference type="Gene3D" id="3.40.50.2000">
    <property type="entry name" value="Glycogen Phosphorylase B"/>
    <property type="match status" value="2"/>
</dbReference>
<keyword evidence="4" id="KW-1185">Reference proteome</keyword>
<keyword evidence="1" id="KW-0328">Glycosyltransferase</keyword>
<dbReference type="PANTHER" id="PTHR30160:SF7">
    <property type="entry name" value="ADP-HEPTOSE--LPS HEPTOSYLTRANSFERASE 2"/>
    <property type="match status" value="1"/>
</dbReference>
<evidence type="ECO:0000313" key="4">
    <source>
        <dbReference type="Proteomes" id="UP001196661"/>
    </source>
</evidence>
<sequence length="313" mass="33629">MHVLALVPGGISEQLQFFPTLTTIKQNYPNSEISVVVEPGSKSAYRVSKAVSEVIPFDYRGQNSPADWANLLGILRDREFELALCASDRWEEGVLLWLSGIPTRIGYSSTKIPWLYTTTVTADTQYPVGQYQALLQGLAKSSPVAPMQLNVPEGDLAWADEQRQGMGLAGSGYVILYPGLNDQADGYPLESWLTIIEDFQSKQPQLPIVLLETVDSKDALAAMGRQPTLKTIAATNLGQVAAVLAGADLIISPDSYVSQVAVALQVFTLVLQTTLSQALPPADGEMRALGVKSATAKLADIAPGDVLQKVWGG</sequence>
<reference evidence="3 4" key="1">
    <citation type="journal article" date="2021" name="Mar. Drugs">
        <title>Genome Reduction and Secondary Metabolism of the Marine Sponge-Associated Cyanobacterium Leptothoe.</title>
        <authorList>
            <person name="Konstantinou D."/>
            <person name="Popin R.V."/>
            <person name="Fewer D.P."/>
            <person name="Sivonen K."/>
            <person name="Gkelis S."/>
        </authorList>
    </citation>
    <scope>NUCLEOTIDE SEQUENCE [LARGE SCALE GENOMIC DNA]</scope>
    <source>
        <strain evidence="3 4">TAU-MAC 1615</strain>
    </source>
</reference>
<dbReference type="RefSeq" id="WP_215618971.1">
    <property type="nucleotide sequence ID" value="NZ_JADOER010000011.1"/>
</dbReference>
<accession>A0ABS5Y5G6</accession>
<evidence type="ECO:0000313" key="3">
    <source>
        <dbReference type="EMBL" id="MBT9313084.1"/>
    </source>
</evidence>
<dbReference type="EMBL" id="JADOER010000011">
    <property type="protein sequence ID" value="MBT9313084.1"/>
    <property type="molecule type" value="Genomic_DNA"/>
</dbReference>
<name>A0ABS5Y5G6_9CYAN</name>
<dbReference type="SUPFAM" id="SSF53756">
    <property type="entry name" value="UDP-Glycosyltransferase/glycogen phosphorylase"/>
    <property type="match status" value="1"/>
</dbReference>
<protein>
    <submittedName>
        <fullName evidence="3">Glycosyltransferase family 9 protein</fullName>
    </submittedName>
</protein>
<keyword evidence="2" id="KW-0808">Transferase</keyword>
<dbReference type="InterPro" id="IPR051199">
    <property type="entry name" value="LPS_LOS_Heptosyltrfase"/>
</dbReference>
<evidence type="ECO:0000256" key="2">
    <source>
        <dbReference type="ARBA" id="ARBA00022679"/>
    </source>
</evidence>
<dbReference type="Pfam" id="PF01075">
    <property type="entry name" value="Glyco_transf_9"/>
    <property type="match status" value="1"/>
</dbReference>
<dbReference type="PANTHER" id="PTHR30160">
    <property type="entry name" value="TETRAACYLDISACCHARIDE 4'-KINASE-RELATED"/>
    <property type="match status" value="1"/>
</dbReference>
<proteinExistence type="predicted"/>
<dbReference type="Proteomes" id="UP001196661">
    <property type="component" value="Unassembled WGS sequence"/>
</dbReference>
<dbReference type="InterPro" id="IPR002201">
    <property type="entry name" value="Glyco_trans_9"/>
</dbReference>